<evidence type="ECO:0000256" key="8">
    <source>
        <dbReference type="PIRSR" id="PIRSR016262-1"/>
    </source>
</evidence>
<dbReference type="PROSITE" id="PS51733">
    <property type="entry name" value="BPL_LPL_CATALYTIC"/>
    <property type="match status" value="1"/>
</dbReference>
<evidence type="ECO:0000256" key="3">
    <source>
        <dbReference type="ARBA" id="ARBA00022679"/>
    </source>
</evidence>
<feature type="site" description="Lowers pKa of active site Cys" evidence="6 10">
    <location>
        <position position="136"/>
    </location>
</feature>
<dbReference type="EMBL" id="FNNI01000005">
    <property type="protein sequence ID" value="SDX34750.1"/>
    <property type="molecule type" value="Genomic_DNA"/>
</dbReference>
<keyword evidence="3 6" id="KW-0808">Transferase</keyword>
<dbReference type="AlphaFoldDB" id="A0A1H3AYE2"/>
<dbReference type="Gene3D" id="3.30.930.10">
    <property type="entry name" value="Bira Bifunctional Protein, Domain 2"/>
    <property type="match status" value="1"/>
</dbReference>
<dbReference type="PANTHER" id="PTHR10993">
    <property type="entry name" value="OCTANOYLTRANSFERASE"/>
    <property type="match status" value="1"/>
</dbReference>
<evidence type="ECO:0000256" key="7">
    <source>
        <dbReference type="PIRNR" id="PIRNR016262"/>
    </source>
</evidence>
<evidence type="ECO:0000256" key="6">
    <source>
        <dbReference type="HAMAP-Rule" id="MF_00013"/>
    </source>
</evidence>
<dbReference type="FunFam" id="3.30.930.10:FF:000020">
    <property type="entry name" value="Octanoyltransferase"/>
    <property type="match status" value="1"/>
</dbReference>
<feature type="binding site" evidence="6 9">
    <location>
        <begin position="72"/>
        <end position="79"/>
    </location>
    <ligand>
        <name>substrate</name>
    </ligand>
</feature>
<feature type="active site" description="Acyl-thioester intermediate" evidence="6 8">
    <location>
        <position position="170"/>
    </location>
</feature>
<feature type="binding site" evidence="6 9">
    <location>
        <begin position="152"/>
        <end position="154"/>
    </location>
    <ligand>
        <name>substrate</name>
    </ligand>
</feature>
<dbReference type="NCBIfam" id="NF010922">
    <property type="entry name" value="PRK14342.1"/>
    <property type="match status" value="1"/>
</dbReference>
<evidence type="ECO:0000256" key="2">
    <source>
        <dbReference type="ARBA" id="ARBA00022490"/>
    </source>
</evidence>
<dbReference type="SUPFAM" id="SSF55681">
    <property type="entry name" value="Class II aaRS and biotin synthetases"/>
    <property type="match status" value="1"/>
</dbReference>
<comment type="pathway">
    <text evidence="1 6 7">Protein modification; protein lipoylation via endogenous pathway; protein N(6)-(lipoyl)lysine from octanoyl-[acyl-carrier-protein]: step 1/2.</text>
</comment>
<dbReference type="STRING" id="574349.SAMN05443545_10569"/>
<evidence type="ECO:0000256" key="10">
    <source>
        <dbReference type="PIRSR" id="PIRSR016262-3"/>
    </source>
</evidence>
<dbReference type="PIRSF" id="PIRSF016262">
    <property type="entry name" value="LPLase"/>
    <property type="match status" value="1"/>
</dbReference>
<reference evidence="12 13" key="1">
    <citation type="submission" date="2016-10" db="EMBL/GenBank/DDBJ databases">
        <authorList>
            <person name="de Groot N.N."/>
        </authorList>
    </citation>
    <scope>NUCLEOTIDE SEQUENCE [LARGE SCALE GENOMIC DNA]</scope>
    <source>
        <strain evidence="12 13">DSM 19219</strain>
    </source>
</reference>
<comment type="function">
    <text evidence="5 6 7">Catalyzes the transfer of endogenously produced octanoic acid from octanoyl-acyl-carrier-protein onto the lipoyl domains of lipoate-dependent enzymes. Lipoyl-ACP can also act as a substrate although octanoyl-ACP is likely to be the physiological substrate.</text>
</comment>
<keyword evidence="2 6" id="KW-0963">Cytoplasm</keyword>
<sequence>MTSDTELDVYHLGRQPYGPVWRAMREYTDSRGVRERDQLWVVEHEPVFTQGQTGKAEHLLLPGEIPVVETDRGGQVTYHGPGQLVMYPLLDVRRAGLGVRVLVDALENAVVDALAEHGIAARARPDAPGVYVDEAKIASLGLRIRRGCSFHGIAINLDMDLSPFSRINPCGYAGQAMTQMAELTTKTLDRHVETARLVRCLASRLGCNALNQSGMPPALIANESATA</sequence>
<evidence type="ECO:0000313" key="13">
    <source>
        <dbReference type="Proteomes" id="UP000198500"/>
    </source>
</evidence>
<evidence type="ECO:0000256" key="5">
    <source>
        <dbReference type="ARBA" id="ARBA00024732"/>
    </source>
</evidence>
<keyword evidence="13" id="KW-1185">Reference proteome</keyword>
<dbReference type="GO" id="GO:0033819">
    <property type="term" value="F:lipoyl(octanoyl) transferase activity"/>
    <property type="evidence" value="ECO:0007669"/>
    <property type="project" value="UniProtKB-EC"/>
</dbReference>
<gene>
    <name evidence="6" type="primary">lipB</name>
    <name evidence="12" type="ORF">SAMN05443545_10569</name>
</gene>
<evidence type="ECO:0000256" key="4">
    <source>
        <dbReference type="ARBA" id="ARBA00023315"/>
    </source>
</evidence>
<dbReference type="NCBIfam" id="TIGR00214">
    <property type="entry name" value="lipB"/>
    <property type="match status" value="1"/>
</dbReference>
<dbReference type="GO" id="GO:0009249">
    <property type="term" value="P:protein lipoylation"/>
    <property type="evidence" value="ECO:0007669"/>
    <property type="project" value="InterPro"/>
</dbReference>
<comment type="subcellular location">
    <subcellularLocation>
        <location evidence="6">Cytoplasm</location>
    </subcellularLocation>
</comment>
<evidence type="ECO:0000313" key="12">
    <source>
        <dbReference type="EMBL" id="SDX34750.1"/>
    </source>
</evidence>
<feature type="domain" description="BPL/LPL catalytic" evidence="11">
    <location>
        <begin position="33"/>
        <end position="209"/>
    </location>
</feature>
<evidence type="ECO:0000256" key="9">
    <source>
        <dbReference type="PIRSR" id="PIRSR016262-2"/>
    </source>
</evidence>
<dbReference type="Pfam" id="PF21948">
    <property type="entry name" value="LplA-B_cat"/>
    <property type="match status" value="1"/>
</dbReference>
<dbReference type="InterPro" id="IPR020605">
    <property type="entry name" value="Octanoyltransferase_CS"/>
</dbReference>
<proteinExistence type="inferred from homology"/>
<dbReference type="PROSITE" id="PS01313">
    <property type="entry name" value="LIPB"/>
    <property type="match status" value="1"/>
</dbReference>
<dbReference type="UniPathway" id="UPA00538">
    <property type="reaction ID" value="UER00592"/>
</dbReference>
<dbReference type="Proteomes" id="UP000198500">
    <property type="component" value="Unassembled WGS sequence"/>
</dbReference>
<dbReference type="EC" id="2.3.1.181" evidence="6 7"/>
<dbReference type="HAMAP" id="MF_00013">
    <property type="entry name" value="LipB"/>
    <property type="match status" value="1"/>
</dbReference>
<evidence type="ECO:0000256" key="1">
    <source>
        <dbReference type="ARBA" id="ARBA00004821"/>
    </source>
</evidence>
<dbReference type="InterPro" id="IPR000544">
    <property type="entry name" value="Octanoyltransferase"/>
</dbReference>
<dbReference type="PANTHER" id="PTHR10993:SF7">
    <property type="entry name" value="LIPOYLTRANSFERASE 2, MITOCHONDRIAL-RELATED"/>
    <property type="match status" value="1"/>
</dbReference>
<dbReference type="RefSeq" id="WP_092569454.1">
    <property type="nucleotide sequence ID" value="NZ_BMXH01000003.1"/>
</dbReference>
<dbReference type="InterPro" id="IPR004143">
    <property type="entry name" value="BPL_LPL_catalytic"/>
</dbReference>
<evidence type="ECO:0000259" key="11">
    <source>
        <dbReference type="PROSITE" id="PS51733"/>
    </source>
</evidence>
<accession>A0A1H3AYE2</accession>
<protein>
    <recommendedName>
        <fullName evidence="6 7">Octanoyltransferase</fullName>
        <ecNumber evidence="6 7">2.3.1.181</ecNumber>
    </recommendedName>
    <alternativeName>
        <fullName evidence="6">Lipoate-protein ligase B</fullName>
    </alternativeName>
    <alternativeName>
        <fullName evidence="6">Lipoyl/octanoyl transferase</fullName>
    </alternativeName>
    <alternativeName>
        <fullName evidence="6">Octanoyl-[acyl-carrier-protein]-protein N-octanoyltransferase</fullName>
    </alternativeName>
</protein>
<comment type="similarity">
    <text evidence="6 7">Belongs to the LipB family.</text>
</comment>
<comment type="catalytic activity">
    <reaction evidence="6 7">
        <text>octanoyl-[ACP] + L-lysyl-[protein] = N(6)-octanoyl-L-lysyl-[protein] + holo-[ACP] + H(+)</text>
        <dbReference type="Rhea" id="RHEA:17665"/>
        <dbReference type="Rhea" id="RHEA-COMP:9636"/>
        <dbReference type="Rhea" id="RHEA-COMP:9685"/>
        <dbReference type="Rhea" id="RHEA-COMP:9752"/>
        <dbReference type="Rhea" id="RHEA-COMP:9928"/>
        <dbReference type="ChEBI" id="CHEBI:15378"/>
        <dbReference type="ChEBI" id="CHEBI:29969"/>
        <dbReference type="ChEBI" id="CHEBI:64479"/>
        <dbReference type="ChEBI" id="CHEBI:78463"/>
        <dbReference type="ChEBI" id="CHEBI:78809"/>
        <dbReference type="EC" id="2.3.1.181"/>
    </reaction>
</comment>
<comment type="miscellaneous">
    <text evidence="6">In the reaction, the free carboxyl group of octanoic acid is attached via an amide linkage to the epsilon-amino group of a specific lysine residue of lipoyl domains of lipoate-dependent enzymes.</text>
</comment>
<name>A0A1H3AYE2_9GAMM</name>
<keyword evidence="4 6" id="KW-0012">Acyltransferase</keyword>
<dbReference type="OrthoDB" id="9787061at2"/>
<dbReference type="InterPro" id="IPR045864">
    <property type="entry name" value="aa-tRNA-synth_II/BPL/LPL"/>
</dbReference>
<organism evidence="12 13">
    <name type="scientific">Aidingimonas halophila</name>
    <dbReference type="NCBI Taxonomy" id="574349"/>
    <lineage>
        <taxon>Bacteria</taxon>
        <taxon>Pseudomonadati</taxon>
        <taxon>Pseudomonadota</taxon>
        <taxon>Gammaproteobacteria</taxon>
        <taxon>Oceanospirillales</taxon>
        <taxon>Halomonadaceae</taxon>
        <taxon>Aidingimonas</taxon>
    </lineage>
</organism>
<feature type="binding site" evidence="6 9">
    <location>
        <begin position="139"/>
        <end position="141"/>
    </location>
    <ligand>
        <name>substrate</name>
    </ligand>
</feature>
<dbReference type="GO" id="GO:0005737">
    <property type="term" value="C:cytoplasm"/>
    <property type="evidence" value="ECO:0007669"/>
    <property type="project" value="UniProtKB-SubCell"/>
</dbReference>
<dbReference type="CDD" id="cd16444">
    <property type="entry name" value="LipB"/>
    <property type="match status" value="1"/>
</dbReference>